<proteinExistence type="predicted"/>
<dbReference type="Proteomes" id="UP001049200">
    <property type="component" value="Unassembled WGS sequence"/>
</dbReference>
<sequence>MTAATNTRKPQLVAQDQIIIFEGFESVSQLCFRAPIPFPGNNSGPFSMYETVQGHAWKFFDAVKGKKLSARIVSVHGEREQYVLEGVTIFKPESSFNWESPQGGSPLVVNAQLRWRNARRIDEFSALLDLALLKSTAKAPV</sequence>
<dbReference type="EMBL" id="JAHSTU010000014">
    <property type="protein sequence ID" value="MBV4524373.1"/>
    <property type="molecule type" value="Genomic_DNA"/>
</dbReference>
<organism evidence="1 2">
    <name type="scientific">Pseudomonas azerbaijanoccidentalis</name>
    <dbReference type="NCBI Taxonomy" id="2842347"/>
    <lineage>
        <taxon>Bacteria</taxon>
        <taxon>Pseudomonadati</taxon>
        <taxon>Pseudomonadota</taxon>
        <taxon>Gammaproteobacteria</taxon>
        <taxon>Pseudomonadales</taxon>
        <taxon>Pseudomonadaceae</taxon>
        <taxon>Pseudomonas</taxon>
    </lineage>
</organism>
<evidence type="ECO:0000313" key="2">
    <source>
        <dbReference type="Proteomes" id="UP001049200"/>
    </source>
</evidence>
<reference evidence="1" key="1">
    <citation type="submission" date="2021-06" db="EMBL/GenBank/DDBJ databases">
        <title>Updating the genus Pseudomonas: Description of 43 new species and partition of the Pseudomonas putida group.</title>
        <authorList>
            <person name="Girard L."/>
            <person name="Lood C."/>
            <person name="Vandamme P."/>
            <person name="Rokni-Zadeh H."/>
            <person name="Van Noort V."/>
            <person name="Hofte M."/>
            <person name="Lavigne R."/>
            <person name="De Mot R."/>
        </authorList>
    </citation>
    <scope>NUCLEOTIDE SEQUENCE</scope>
    <source>
        <strain evidence="1">SWRI74</strain>
    </source>
</reference>
<keyword evidence="2" id="KW-1185">Reference proteome</keyword>
<gene>
    <name evidence="1" type="ORF">KVG88_30325</name>
</gene>
<comment type="caution">
    <text evidence="1">The sequence shown here is derived from an EMBL/GenBank/DDBJ whole genome shotgun (WGS) entry which is preliminary data.</text>
</comment>
<name>A0ABS6QZN2_9PSED</name>
<evidence type="ECO:0000313" key="1">
    <source>
        <dbReference type="EMBL" id="MBV4524373.1"/>
    </source>
</evidence>
<protein>
    <submittedName>
        <fullName evidence="1">Uncharacterized protein</fullName>
    </submittedName>
</protein>
<accession>A0ABS6QZN2</accession>
<dbReference type="RefSeq" id="WP_217873574.1">
    <property type="nucleotide sequence ID" value="NZ_JAHSTU010000014.1"/>
</dbReference>